<name>A0AA39R5X2_9LECA</name>
<evidence type="ECO:0000256" key="2">
    <source>
        <dbReference type="SAM" id="Phobius"/>
    </source>
</evidence>
<proteinExistence type="predicted"/>
<keyword evidence="2" id="KW-0472">Membrane</keyword>
<feature type="transmembrane region" description="Helical" evidence="2">
    <location>
        <begin position="55"/>
        <end position="77"/>
    </location>
</feature>
<dbReference type="InterPro" id="IPR056146">
    <property type="entry name" value="DUF7729"/>
</dbReference>
<feature type="compositionally biased region" description="Polar residues" evidence="1">
    <location>
        <begin position="120"/>
        <end position="142"/>
    </location>
</feature>
<reference evidence="4" key="1">
    <citation type="submission" date="2023-03" db="EMBL/GenBank/DDBJ databases">
        <title>Complete genome of Cladonia borealis.</title>
        <authorList>
            <person name="Park H."/>
        </authorList>
    </citation>
    <scope>NUCLEOTIDE SEQUENCE</scope>
    <source>
        <strain evidence="4">ANT050790</strain>
    </source>
</reference>
<keyword evidence="5" id="KW-1185">Reference proteome</keyword>
<evidence type="ECO:0000256" key="1">
    <source>
        <dbReference type="SAM" id="MobiDB-lite"/>
    </source>
</evidence>
<comment type="caution">
    <text evidence="4">The sequence shown here is derived from an EMBL/GenBank/DDBJ whole genome shotgun (WGS) entry which is preliminary data.</text>
</comment>
<evidence type="ECO:0000313" key="4">
    <source>
        <dbReference type="EMBL" id="KAK0515463.1"/>
    </source>
</evidence>
<keyword evidence="2" id="KW-1133">Transmembrane helix</keyword>
<dbReference type="EMBL" id="JAFEKC020000003">
    <property type="protein sequence ID" value="KAK0515463.1"/>
    <property type="molecule type" value="Genomic_DNA"/>
</dbReference>
<protein>
    <recommendedName>
        <fullName evidence="3">DUF7729 domain-containing protein</fullName>
    </recommendedName>
</protein>
<feature type="domain" description="DUF7729" evidence="3">
    <location>
        <begin position="160"/>
        <end position="376"/>
    </location>
</feature>
<dbReference type="Pfam" id="PF24855">
    <property type="entry name" value="DUF7729"/>
    <property type="match status" value="1"/>
</dbReference>
<evidence type="ECO:0000259" key="3">
    <source>
        <dbReference type="Pfam" id="PF24855"/>
    </source>
</evidence>
<dbReference type="PANTHER" id="PTHR39460:SF1">
    <property type="entry name" value="C6 TRANSCRIPTION FACTOR"/>
    <property type="match status" value="1"/>
</dbReference>
<dbReference type="Proteomes" id="UP001166286">
    <property type="component" value="Unassembled WGS sequence"/>
</dbReference>
<gene>
    <name evidence="4" type="ORF">JMJ35_001497</name>
</gene>
<accession>A0AA39R5X2</accession>
<feature type="transmembrane region" description="Helical" evidence="2">
    <location>
        <begin position="392"/>
        <end position="412"/>
    </location>
</feature>
<evidence type="ECO:0000313" key="5">
    <source>
        <dbReference type="Proteomes" id="UP001166286"/>
    </source>
</evidence>
<dbReference type="AlphaFoldDB" id="A0AA39R5X2"/>
<organism evidence="4 5">
    <name type="scientific">Cladonia borealis</name>
    <dbReference type="NCBI Taxonomy" id="184061"/>
    <lineage>
        <taxon>Eukaryota</taxon>
        <taxon>Fungi</taxon>
        <taxon>Dikarya</taxon>
        <taxon>Ascomycota</taxon>
        <taxon>Pezizomycotina</taxon>
        <taxon>Lecanoromycetes</taxon>
        <taxon>OSLEUM clade</taxon>
        <taxon>Lecanoromycetidae</taxon>
        <taxon>Lecanorales</taxon>
        <taxon>Lecanorineae</taxon>
        <taxon>Cladoniaceae</taxon>
        <taxon>Cladonia</taxon>
    </lineage>
</organism>
<keyword evidence="2" id="KW-0812">Transmembrane</keyword>
<feature type="region of interest" description="Disordered" evidence="1">
    <location>
        <begin position="115"/>
        <end position="142"/>
    </location>
</feature>
<sequence length="413" mass="44638">MKSTQGPIDSWRTETFTTETLGRGNLLSCNQQVSHEYKNSSHIKPRPGRRRHLDYQLLFSPAFTFLFTLLIFSLLYVPTEAASRQRPGTWKVRGKVIERIEDLSFDLEARPELRLHRRQTASTTPAPTSNNGASNTDVTPTSSVPATSILSAAPSNTKSPLPKPFDGGIGTNFTQPSCPTFLNAMISNETFTSCLPFSLLLQNSVSFFSATKTLESITTVLNASCSVIFPLCSSLMSTYATQLRSSSACAQDYDRENPLIRQAYAGLLSYDILYHASCLKNTPNTSPDAPGQDNSNYCFANAITNETNPTDSYVYYLPLGISLPAGSLPTCDGCLKDTMALFAQDAENKSQPLSLDYLAAAELINQDCGPDYVNATIPTASGGSTSGATTAIARPGLSIVGTVVLAVWALVWS</sequence>
<dbReference type="PANTHER" id="PTHR39460">
    <property type="entry name" value="EXPRESSED PROTEIN"/>
    <property type="match status" value="1"/>
</dbReference>